<dbReference type="InterPro" id="IPR044810">
    <property type="entry name" value="WRKY_plant"/>
</dbReference>
<evidence type="ECO:0000259" key="7">
    <source>
        <dbReference type="PROSITE" id="PS50811"/>
    </source>
</evidence>
<evidence type="ECO:0000256" key="4">
    <source>
        <dbReference type="ARBA" id="ARBA00023163"/>
    </source>
</evidence>
<protein>
    <recommendedName>
        <fullName evidence="7">WRKY domain-containing protein</fullName>
    </recommendedName>
</protein>
<feature type="compositionally biased region" description="Low complexity" evidence="6">
    <location>
        <begin position="129"/>
        <end position="153"/>
    </location>
</feature>
<feature type="compositionally biased region" description="Basic residues" evidence="6">
    <location>
        <begin position="178"/>
        <end position="188"/>
    </location>
</feature>
<keyword evidence="3" id="KW-0238">DNA-binding</keyword>
<name>A0ABP1AD21_9BRYO</name>
<feature type="compositionally biased region" description="Polar residues" evidence="6">
    <location>
        <begin position="470"/>
        <end position="480"/>
    </location>
</feature>
<dbReference type="SUPFAM" id="SSF118290">
    <property type="entry name" value="WRKY DNA-binding domain"/>
    <property type="match status" value="1"/>
</dbReference>
<feature type="compositionally biased region" description="Polar residues" evidence="6">
    <location>
        <begin position="114"/>
        <end position="128"/>
    </location>
</feature>
<evidence type="ECO:0000256" key="2">
    <source>
        <dbReference type="ARBA" id="ARBA00023015"/>
    </source>
</evidence>
<dbReference type="PANTHER" id="PTHR31221">
    <property type="entry name" value="WRKY TRANSCRIPTION FACTOR PROTEIN 1-RELATED"/>
    <property type="match status" value="1"/>
</dbReference>
<dbReference type="PROSITE" id="PS50811">
    <property type="entry name" value="WRKY"/>
    <property type="match status" value="1"/>
</dbReference>
<keyword evidence="2" id="KW-0805">Transcription regulation</keyword>
<dbReference type="Pfam" id="PF03106">
    <property type="entry name" value="WRKY"/>
    <property type="match status" value="1"/>
</dbReference>
<dbReference type="Proteomes" id="UP001497522">
    <property type="component" value="Chromosome 11"/>
</dbReference>
<feature type="region of interest" description="Disordered" evidence="6">
    <location>
        <begin position="454"/>
        <end position="490"/>
    </location>
</feature>
<comment type="subcellular location">
    <subcellularLocation>
        <location evidence="1">Nucleus</location>
    </subcellularLocation>
</comment>
<keyword evidence="5" id="KW-0539">Nucleus</keyword>
<evidence type="ECO:0000313" key="9">
    <source>
        <dbReference type="Proteomes" id="UP001497522"/>
    </source>
</evidence>
<proteinExistence type="predicted"/>
<reference evidence="8" key="1">
    <citation type="submission" date="2024-03" db="EMBL/GenBank/DDBJ databases">
        <authorList>
            <consortium name="ELIXIR-Norway"/>
            <consortium name="Elixir Norway"/>
        </authorList>
    </citation>
    <scope>NUCLEOTIDE SEQUENCE</scope>
</reference>
<gene>
    <name evidence="8" type="ORF">CSSPJE1EN2_LOCUS3420</name>
</gene>
<keyword evidence="4" id="KW-0804">Transcription</keyword>
<organism evidence="8 9">
    <name type="scientific">Sphagnum jensenii</name>
    <dbReference type="NCBI Taxonomy" id="128206"/>
    <lineage>
        <taxon>Eukaryota</taxon>
        <taxon>Viridiplantae</taxon>
        <taxon>Streptophyta</taxon>
        <taxon>Embryophyta</taxon>
        <taxon>Bryophyta</taxon>
        <taxon>Sphagnophytina</taxon>
        <taxon>Sphagnopsida</taxon>
        <taxon>Sphagnales</taxon>
        <taxon>Sphagnaceae</taxon>
        <taxon>Sphagnum</taxon>
    </lineage>
</organism>
<dbReference type="InterPro" id="IPR036576">
    <property type="entry name" value="WRKY_dom_sf"/>
</dbReference>
<dbReference type="EMBL" id="OZ023712">
    <property type="protein sequence ID" value="CAK9860425.1"/>
    <property type="molecule type" value="Genomic_DNA"/>
</dbReference>
<dbReference type="SMART" id="SM00774">
    <property type="entry name" value="WRKY"/>
    <property type="match status" value="1"/>
</dbReference>
<dbReference type="InterPro" id="IPR003657">
    <property type="entry name" value="WRKY_dom"/>
</dbReference>
<evidence type="ECO:0000313" key="8">
    <source>
        <dbReference type="EMBL" id="CAK9860425.1"/>
    </source>
</evidence>
<evidence type="ECO:0000256" key="5">
    <source>
        <dbReference type="ARBA" id="ARBA00023242"/>
    </source>
</evidence>
<evidence type="ECO:0000256" key="6">
    <source>
        <dbReference type="SAM" id="MobiDB-lite"/>
    </source>
</evidence>
<evidence type="ECO:0000256" key="1">
    <source>
        <dbReference type="ARBA" id="ARBA00004123"/>
    </source>
</evidence>
<evidence type="ECO:0000256" key="3">
    <source>
        <dbReference type="ARBA" id="ARBA00023125"/>
    </source>
</evidence>
<sequence>MNVEEQQAMTTPNSRSLSRSLIFPTKVRTNYPKNNLAKFGYILDMKQQGQQQHLVPPSFPDEFLNPLAVPSPTAEWLNFMSMTNNDPLQGPAYSSAVAAAAAASAFATTSSTARLPNSAGSTLPNTPNSSVSSGSFSDGPEPPATAAGPSASTSKRKTPDRAIDEENEEIQSPELKKPTNKTRKKGPKRVREPRYAIQTRSDIEIMEDGYKWRKYGQKAVKNSPNPRSYYRCTAPKCPVRKRVERSAEDPGLVITTYEGTHIHLSPAMNGSASRASNSDAPSLLVASGENRPGGAAYQPPASSFPFASSVNPVPPARSTYDLTVQIQSGLQRDHEAATSSSLSSYTQDIQTAGASTAYNLQSLNIQESDFLTIRSHGSWHGSLQEFNPSMPDENLINMLRTQQQQMHGTQNQMREALQNTEGQMFRAVNFGAHRIGGESSDDILTGLHIPFWASGSEPRSTTRGMEEQLPSASAAANTDESQLRDDQSPINDELLGDVVRLGVHW</sequence>
<feature type="domain" description="WRKY" evidence="7">
    <location>
        <begin position="201"/>
        <end position="266"/>
    </location>
</feature>
<keyword evidence="9" id="KW-1185">Reference proteome</keyword>
<accession>A0ABP1AD21</accession>
<feature type="region of interest" description="Disordered" evidence="6">
    <location>
        <begin position="113"/>
        <end position="195"/>
    </location>
</feature>
<dbReference type="PANTHER" id="PTHR31221:SF334">
    <property type="entry name" value="WRKY TRANSCRIPTION FACTOR 57-RELATED"/>
    <property type="match status" value="1"/>
</dbReference>
<dbReference type="Gene3D" id="2.20.25.80">
    <property type="entry name" value="WRKY domain"/>
    <property type="match status" value="1"/>
</dbReference>